<sequence length="170" mass="17946">MCPAVHREGGGFLGSNSALTPSGVQSERALPSNERNDCYLPVGQREERRRRQGPPRPCVPTAEFQMVRLSDACTPPVARADGGPRPFRARGALRVRFRGSHKERPGVGADHTPITGQAPGPSQGALCRALPSRGEDGTCAERCARLQKSGRLFPGAPPSGGAYGDPPGGR</sequence>
<feature type="compositionally biased region" description="Gly residues" evidence="1">
    <location>
        <begin position="161"/>
        <end position="170"/>
    </location>
</feature>
<feature type="region of interest" description="Disordered" evidence="1">
    <location>
        <begin position="75"/>
        <end position="134"/>
    </location>
</feature>
<reference evidence="2" key="1">
    <citation type="journal article" date="2022" name="bioRxiv">
        <title>Sequencing and chromosome-scale assembly of the giantPleurodeles waltlgenome.</title>
        <authorList>
            <person name="Brown T."/>
            <person name="Elewa A."/>
            <person name="Iarovenko S."/>
            <person name="Subramanian E."/>
            <person name="Araus A.J."/>
            <person name="Petzold A."/>
            <person name="Susuki M."/>
            <person name="Suzuki K.-i.T."/>
            <person name="Hayashi T."/>
            <person name="Toyoda A."/>
            <person name="Oliveira C."/>
            <person name="Osipova E."/>
            <person name="Leigh N.D."/>
            <person name="Simon A."/>
            <person name="Yun M.H."/>
        </authorList>
    </citation>
    <scope>NUCLEOTIDE SEQUENCE</scope>
    <source>
        <strain evidence="2">20211129_DDA</strain>
        <tissue evidence="2">Liver</tissue>
    </source>
</reference>
<proteinExistence type="predicted"/>
<feature type="region of interest" description="Disordered" evidence="1">
    <location>
        <begin position="1"/>
        <end position="61"/>
    </location>
</feature>
<protein>
    <submittedName>
        <fullName evidence="2">Uncharacterized protein</fullName>
    </submittedName>
</protein>
<dbReference type="EMBL" id="JANPWB010000016">
    <property type="protein sequence ID" value="KAJ1085450.1"/>
    <property type="molecule type" value="Genomic_DNA"/>
</dbReference>
<feature type="compositionally biased region" description="Basic residues" evidence="1">
    <location>
        <begin position="87"/>
        <end position="99"/>
    </location>
</feature>
<dbReference type="Proteomes" id="UP001066276">
    <property type="component" value="Chromosome 12"/>
</dbReference>
<dbReference type="AlphaFoldDB" id="A0AAV7L4V2"/>
<feature type="region of interest" description="Disordered" evidence="1">
    <location>
        <begin position="148"/>
        <end position="170"/>
    </location>
</feature>
<keyword evidence="3" id="KW-1185">Reference proteome</keyword>
<evidence type="ECO:0000313" key="3">
    <source>
        <dbReference type="Proteomes" id="UP001066276"/>
    </source>
</evidence>
<name>A0AAV7L4V2_PLEWA</name>
<evidence type="ECO:0000256" key="1">
    <source>
        <dbReference type="SAM" id="MobiDB-lite"/>
    </source>
</evidence>
<gene>
    <name evidence="2" type="ORF">NDU88_005582</name>
</gene>
<evidence type="ECO:0000313" key="2">
    <source>
        <dbReference type="EMBL" id="KAJ1085450.1"/>
    </source>
</evidence>
<accession>A0AAV7L4V2</accession>
<feature type="compositionally biased region" description="Polar residues" evidence="1">
    <location>
        <begin position="14"/>
        <end position="25"/>
    </location>
</feature>
<comment type="caution">
    <text evidence="2">The sequence shown here is derived from an EMBL/GenBank/DDBJ whole genome shotgun (WGS) entry which is preliminary data.</text>
</comment>
<organism evidence="2 3">
    <name type="scientific">Pleurodeles waltl</name>
    <name type="common">Iberian ribbed newt</name>
    <dbReference type="NCBI Taxonomy" id="8319"/>
    <lineage>
        <taxon>Eukaryota</taxon>
        <taxon>Metazoa</taxon>
        <taxon>Chordata</taxon>
        <taxon>Craniata</taxon>
        <taxon>Vertebrata</taxon>
        <taxon>Euteleostomi</taxon>
        <taxon>Amphibia</taxon>
        <taxon>Batrachia</taxon>
        <taxon>Caudata</taxon>
        <taxon>Salamandroidea</taxon>
        <taxon>Salamandridae</taxon>
        <taxon>Pleurodelinae</taxon>
        <taxon>Pleurodeles</taxon>
    </lineage>
</organism>